<reference evidence="3" key="1">
    <citation type="journal article" date="2019" name="Int. J. Syst. Evol. Microbiol.">
        <title>The Global Catalogue of Microorganisms (GCM) 10K type strain sequencing project: providing services to taxonomists for standard genome sequencing and annotation.</title>
        <authorList>
            <consortium name="The Broad Institute Genomics Platform"/>
            <consortium name="The Broad Institute Genome Sequencing Center for Infectious Disease"/>
            <person name="Wu L."/>
            <person name="Ma J."/>
        </authorList>
    </citation>
    <scope>NUCLEOTIDE SEQUENCE [LARGE SCALE GENOMIC DNA]</scope>
    <source>
        <strain evidence="3">CCUG 54520</strain>
    </source>
</reference>
<keyword evidence="1" id="KW-0812">Transmembrane</keyword>
<feature type="transmembrane region" description="Helical" evidence="1">
    <location>
        <begin position="36"/>
        <end position="59"/>
    </location>
</feature>
<evidence type="ECO:0000313" key="2">
    <source>
        <dbReference type="EMBL" id="MFC4605228.1"/>
    </source>
</evidence>
<dbReference type="EMBL" id="JBHSFO010000009">
    <property type="protein sequence ID" value="MFC4605228.1"/>
    <property type="molecule type" value="Genomic_DNA"/>
</dbReference>
<dbReference type="Proteomes" id="UP001595914">
    <property type="component" value="Unassembled WGS sequence"/>
</dbReference>
<gene>
    <name evidence="2" type="ORF">ACFO6S_16135</name>
</gene>
<sequence>MKLNIFATWTGFMLGLLAVATLGLFLVAAGSGYGGFAVIAGVTCLVAIASAVGVVGGTIHHDHKLNLQTPHFP</sequence>
<comment type="caution">
    <text evidence="2">The sequence shown here is derived from an EMBL/GenBank/DDBJ whole genome shotgun (WGS) entry which is preliminary data.</text>
</comment>
<name>A0ABV9FW52_9NOCA</name>
<keyword evidence="1" id="KW-0472">Membrane</keyword>
<evidence type="ECO:0000256" key="1">
    <source>
        <dbReference type="SAM" id="Phobius"/>
    </source>
</evidence>
<evidence type="ECO:0000313" key="3">
    <source>
        <dbReference type="Proteomes" id="UP001595914"/>
    </source>
</evidence>
<protein>
    <submittedName>
        <fullName evidence="2">Uncharacterized protein</fullName>
    </submittedName>
</protein>
<keyword evidence="3" id="KW-1185">Reference proteome</keyword>
<accession>A0ABV9FW52</accession>
<dbReference type="RefSeq" id="WP_378418635.1">
    <property type="nucleotide sequence ID" value="NZ_JBHSFO010000009.1"/>
</dbReference>
<keyword evidence="1" id="KW-1133">Transmembrane helix</keyword>
<feature type="transmembrane region" description="Helical" evidence="1">
    <location>
        <begin position="12"/>
        <end position="30"/>
    </location>
</feature>
<organism evidence="2 3">
    <name type="scientific">Rhodococcus kronopolitis</name>
    <dbReference type="NCBI Taxonomy" id="1460226"/>
    <lineage>
        <taxon>Bacteria</taxon>
        <taxon>Bacillati</taxon>
        <taxon>Actinomycetota</taxon>
        <taxon>Actinomycetes</taxon>
        <taxon>Mycobacteriales</taxon>
        <taxon>Nocardiaceae</taxon>
        <taxon>Rhodococcus</taxon>
    </lineage>
</organism>
<proteinExistence type="predicted"/>